<keyword evidence="2 6" id="KW-0699">rRNA-binding</keyword>
<protein>
    <recommendedName>
        <fullName evidence="6">Large ribosomal subunit protein uL2</fullName>
    </recommendedName>
</protein>
<dbReference type="GO" id="GO:0019843">
    <property type="term" value="F:rRNA binding"/>
    <property type="evidence" value="ECO:0007669"/>
    <property type="project" value="UniProtKB-UniRule"/>
</dbReference>
<reference evidence="13" key="4">
    <citation type="submission" date="2020-10" db="EMBL/GenBank/DDBJ databases">
        <title>Dehalococcoides mccartyi of a TCE/Cr reducing biochatode.</title>
        <authorList>
            <person name="Matturro B."/>
        </authorList>
    </citation>
    <scope>NUCLEOTIDE SEQUENCE</scope>
    <source>
        <strain evidence="13">Bin2</strain>
    </source>
</reference>
<dbReference type="SMART" id="SM01382">
    <property type="entry name" value="Ribosomal_L2_C"/>
    <property type="match status" value="1"/>
</dbReference>
<comment type="function">
    <text evidence="6">One of the primary rRNA binding proteins. Required for association of the 30S and 50S subunits to form the 70S ribosome, for tRNA binding and peptide bond formation. It has been suggested to have peptidyltransferase activity; this is somewhat controversial. Makes several contacts with the 16S rRNA in the 70S ribosome.</text>
</comment>
<feature type="domain" description="Large ribosomal subunit protein uL2 C-terminal" evidence="8">
    <location>
        <begin position="92"/>
        <end position="225"/>
    </location>
</feature>
<dbReference type="EMBL" id="LN515531">
    <property type="protein sequence ID" value="CEA12694.1"/>
    <property type="molecule type" value="Genomic_DNA"/>
</dbReference>
<dbReference type="FunFam" id="2.40.50.140:FF:000020">
    <property type="entry name" value="60S ribosomal protein L2"/>
    <property type="match status" value="1"/>
</dbReference>
<keyword evidence="3 6" id="KW-0694">RNA-binding</keyword>
<dbReference type="EMBL" id="JADIIL010000013">
    <property type="protein sequence ID" value="MBF4474430.1"/>
    <property type="molecule type" value="Genomic_DNA"/>
</dbReference>
<dbReference type="Gene3D" id="2.30.30.30">
    <property type="match status" value="1"/>
</dbReference>
<evidence type="ECO:0000313" key="10">
    <source>
        <dbReference type="EMBL" id="AIS31231.1"/>
    </source>
</evidence>
<sequence>MGKRLIIQRRGRGTPTYRSASHRFKGKIQYRSYDDIEKNGALNGVVVDILHDPGRTAPVAKVKFENGEQKLILAPESIAINDEIACGISAPIKPGNSLPLGEIPEGTPVYNLENNPGDGGRFVRSSGTYASLITHDVGKAIVELPSGELKAFNPQCRATIGVVAGGGRKEKPFLKAGNRHYAAKAKGKKSMGVRGVAMNAVDHPHGGGNRQHPGRPTTVSRHAPPGRKVGSIAAKRTGKRR</sequence>
<dbReference type="Gene3D" id="2.40.50.140">
    <property type="entry name" value="Nucleic acid-binding proteins"/>
    <property type="match status" value="1"/>
</dbReference>
<name>A0A090I1I6_METFO</name>
<evidence type="ECO:0000313" key="13">
    <source>
        <dbReference type="EMBL" id="MBF4474430.1"/>
    </source>
</evidence>
<dbReference type="GO" id="GO:0003735">
    <property type="term" value="F:structural constituent of ribosome"/>
    <property type="evidence" value="ECO:0007669"/>
    <property type="project" value="InterPro"/>
</dbReference>
<keyword evidence="4 6" id="KW-0689">Ribosomal protein</keyword>
<evidence type="ECO:0000259" key="8">
    <source>
        <dbReference type="SMART" id="SM01382"/>
    </source>
</evidence>
<dbReference type="SUPFAM" id="SSF50249">
    <property type="entry name" value="Nucleic acid-binding proteins"/>
    <property type="match status" value="1"/>
</dbReference>
<comment type="subunit">
    <text evidence="6">Part of the 50S ribosomal subunit. Forms a bridge to the 30S subunit in the 70S ribosome.</text>
</comment>
<dbReference type="GO" id="GO:0022625">
    <property type="term" value="C:cytosolic large ribosomal subunit"/>
    <property type="evidence" value="ECO:0007669"/>
    <property type="project" value="TreeGrafter"/>
</dbReference>
<reference evidence="12" key="3">
    <citation type="submission" date="2014-09" db="EMBL/GenBank/DDBJ databases">
        <authorList>
            <person name="Bishop-Lilly K.A."/>
            <person name="Broomall S.M."/>
            <person name="Chain P.S."/>
            <person name="Chertkov O."/>
            <person name="Coyne S.R."/>
            <person name="Daligault H.E."/>
            <person name="Davenport K.W."/>
            <person name="Erkkila T."/>
            <person name="Frey K.G."/>
            <person name="Gibbons H.S."/>
            <person name="Gu W."/>
            <person name="Jaissle J."/>
            <person name="Johnson S.L."/>
            <person name="Koroleva G.I."/>
            <person name="Ladner J.T."/>
            <person name="Lo C.-C."/>
            <person name="Minogue T.D."/>
            <person name="Munk C."/>
            <person name="Palacios G.F."/>
            <person name="Redden C.L."/>
            <person name="Rosenzweig C.N."/>
            <person name="Scholz M.B."/>
            <person name="Teshima H."/>
            <person name="Xu Y."/>
        </authorList>
    </citation>
    <scope>NUCLEOTIDE SEQUENCE</scope>
    <source>
        <strain evidence="12">Mb9</strain>
    </source>
</reference>
<dbReference type="EMBL" id="LN734822">
    <property type="protein sequence ID" value="CEL25076.1"/>
    <property type="molecule type" value="Genomic_DNA"/>
</dbReference>
<comment type="similarity">
    <text evidence="1 6">Belongs to the universal ribosomal protein uL2 family.</text>
</comment>
<dbReference type="InterPro" id="IPR008991">
    <property type="entry name" value="Translation_prot_SH3-like_sf"/>
</dbReference>
<accession>A0A090I1I6</accession>
<evidence type="ECO:0000256" key="3">
    <source>
        <dbReference type="ARBA" id="ARBA00022884"/>
    </source>
</evidence>
<dbReference type="SMART" id="SM01383">
    <property type="entry name" value="Ribosomal_L2"/>
    <property type="match status" value="1"/>
</dbReference>
<evidence type="ECO:0000256" key="2">
    <source>
        <dbReference type="ARBA" id="ARBA00022730"/>
    </source>
</evidence>
<gene>
    <name evidence="11" type="primary">rpl2p</name>
    <name evidence="6" type="synonym">rpl2</name>
    <name evidence="10" type="ORF">BRM9_0404</name>
    <name evidence="11" type="ORF">DSM1535_0331</name>
    <name evidence="13" type="ORF">ISP06_03015</name>
    <name evidence="12" type="ORF">MB9_1440</name>
</gene>
<dbReference type="InterPro" id="IPR014726">
    <property type="entry name" value="Ribosomal_uL2_dom3"/>
</dbReference>
<dbReference type="Proteomes" id="UP000062768">
    <property type="component" value="Chromosome I"/>
</dbReference>
<reference evidence="11" key="2">
    <citation type="submission" date="2014-08" db="EMBL/GenBank/DDBJ databases">
        <authorList>
            <person name="Wibberg D."/>
        </authorList>
    </citation>
    <scope>NUCLEOTIDE SEQUENCE</scope>
</reference>
<dbReference type="PATRIC" id="fig|2162.10.peg.1504"/>
<dbReference type="RefSeq" id="WP_048072003.1">
    <property type="nucleotide sequence ID" value="NZ_CALCVY010000102.1"/>
</dbReference>
<dbReference type="Pfam" id="PF00181">
    <property type="entry name" value="Ribosomal_L2_N"/>
    <property type="match status" value="1"/>
</dbReference>
<dbReference type="InterPro" id="IPR022666">
    <property type="entry name" value="Ribosomal_uL2_RNA-bd_dom"/>
</dbReference>
<feature type="domain" description="Large ribosomal subunit protein uL2 RNA-binding" evidence="9">
    <location>
        <begin position="11"/>
        <end position="86"/>
    </location>
</feature>
<dbReference type="AlphaFoldDB" id="A0A090I1I6"/>
<dbReference type="EMBL" id="CP006933">
    <property type="protein sequence ID" value="AIS31231.1"/>
    <property type="molecule type" value="Genomic_DNA"/>
</dbReference>
<dbReference type="Gene3D" id="4.10.950.10">
    <property type="entry name" value="Ribosomal protein L2, domain 3"/>
    <property type="match status" value="1"/>
</dbReference>
<dbReference type="InterPro" id="IPR002171">
    <property type="entry name" value="Ribosomal_uL2"/>
</dbReference>
<evidence type="ECO:0000256" key="7">
    <source>
        <dbReference type="SAM" id="MobiDB-lite"/>
    </source>
</evidence>
<dbReference type="GO" id="GO:0002181">
    <property type="term" value="P:cytoplasmic translation"/>
    <property type="evidence" value="ECO:0007669"/>
    <property type="project" value="TreeGrafter"/>
</dbReference>
<dbReference type="STRING" id="2162.BRM9_0404"/>
<keyword evidence="5 6" id="KW-0687">Ribonucleoprotein</keyword>
<dbReference type="PANTHER" id="PTHR13691">
    <property type="entry name" value="RIBOSOMAL PROTEIN L2"/>
    <property type="match status" value="1"/>
</dbReference>
<dbReference type="GeneID" id="82848676"/>
<keyword evidence="14" id="KW-1185">Reference proteome</keyword>
<evidence type="ECO:0000259" key="9">
    <source>
        <dbReference type="SMART" id="SM01383"/>
    </source>
</evidence>
<evidence type="ECO:0000313" key="11">
    <source>
        <dbReference type="EMBL" id="CEA12694.1"/>
    </source>
</evidence>
<evidence type="ECO:0000256" key="6">
    <source>
        <dbReference type="HAMAP-Rule" id="MF_01320"/>
    </source>
</evidence>
<dbReference type="PANTHER" id="PTHR13691:SF16">
    <property type="entry name" value="LARGE RIBOSOMAL SUBUNIT PROTEIN UL2"/>
    <property type="match status" value="1"/>
</dbReference>
<dbReference type="InterPro" id="IPR012340">
    <property type="entry name" value="NA-bd_OB-fold"/>
</dbReference>
<dbReference type="InterPro" id="IPR014722">
    <property type="entry name" value="Rib_uL2_dom2"/>
</dbReference>
<feature type="region of interest" description="Disordered" evidence="7">
    <location>
        <begin position="201"/>
        <end position="241"/>
    </location>
</feature>
<dbReference type="HAMAP" id="MF_01320_A">
    <property type="entry name" value="Ribosomal_uL2_A"/>
    <property type="match status" value="1"/>
</dbReference>
<reference evidence="10" key="1">
    <citation type="submission" date="2013-12" db="EMBL/GenBank/DDBJ databases">
        <title>The complete genome sequence of Methanobacterium sp. BRM9.</title>
        <authorList>
            <consortium name="Pastoral Greenhouse Gas Research Consortium"/>
            <person name="Kelly W.J."/>
            <person name="Leahy S.C."/>
            <person name="Perry R."/>
            <person name="Li D."/>
            <person name="Altermann E."/>
            <person name="Lambie S.C."/>
            <person name="Attwood G.T."/>
        </authorList>
    </citation>
    <scope>NUCLEOTIDE SEQUENCE [LARGE SCALE GENOMIC DNA]</scope>
    <source>
        <strain evidence="10">BRM9</strain>
    </source>
</reference>
<proteinExistence type="inferred from homology"/>
<evidence type="ECO:0000313" key="14">
    <source>
        <dbReference type="Proteomes" id="UP000062768"/>
    </source>
</evidence>
<evidence type="ECO:0000256" key="1">
    <source>
        <dbReference type="ARBA" id="ARBA00005636"/>
    </source>
</evidence>
<dbReference type="KEGG" id="mfc:BRM9_0404"/>
<organism evidence="11">
    <name type="scientific">Methanobacterium formicicum</name>
    <dbReference type="NCBI Taxonomy" id="2162"/>
    <lineage>
        <taxon>Archaea</taxon>
        <taxon>Methanobacteriati</taxon>
        <taxon>Methanobacteriota</taxon>
        <taxon>Methanomada group</taxon>
        <taxon>Methanobacteria</taxon>
        <taxon>Methanobacteriales</taxon>
        <taxon>Methanobacteriaceae</taxon>
        <taxon>Methanobacterium</taxon>
    </lineage>
</organism>
<dbReference type="Proteomes" id="UP000029661">
    <property type="component" value="Chromosome"/>
</dbReference>
<dbReference type="Pfam" id="PF03947">
    <property type="entry name" value="Ribosomal_L2_C"/>
    <property type="match status" value="1"/>
</dbReference>
<evidence type="ECO:0000313" key="12">
    <source>
        <dbReference type="EMBL" id="CEL25076.1"/>
    </source>
</evidence>
<dbReference type="InterPro" id="IPR022669">
    <property type="entry name" value="Ribosomal_uL2_C"/>
</dbReference>
<dbReference type="OrthoDB" id="5987at2157"/>
<dbReference type="Proteomes" id="UP000606900">
    <property type="component" value="Unassembled WGS sequence"/>
</dbReference>
<dbReference type="FunFam" id="4.10.950.10:FF:000002">
    <property type="entry name" value="60S ribosomal protein L2"/>
    <property type="match status" value="1"/>
</dbReference>
<dbReference type="PIRSF" id="PIRSF002158">
    <property type="entry name" value="Ribosomal_L2"/>
    <property type="match status" value="1"/>
</dbReference>
<dbReference type="KEGG" id="mfi:DSM1535_0331"/>
<dbReference type="SUPFAM" id="SSF50104">
    <property type="entry name" value="Translation proteins SH3-like domain"/>
    <property type="match status" value="1"/>
</dbReference>
<evidence type="ECO:0000256" key="5">
    <source>
        <dbReference type="ARBA" id="ARBA00023274"/>
    </source>
</evidence>
<dbReference type="InterPro" id="IPR023672">
    <property type="entry name" value="Ribosomal_uL2_arc_euk"/>
</dbReference>
<dbReference type="NCBIfam" id="NF007180">
    <property type="entry name" value="PRK09612.1"/>
    <property type="match status" value="1"/>
</dbReference>
<evidence type="ECO:0000256" key="4">
    <source>
        <dbReference type="ARBA" id="ARBA00022980"/>
    </source>
</evidence>